<organism evidence="2 3">
    <name type="scientific">Meloidogyne hapla</name>
    <name type="common">Root-knot nematode worm</name>
    <dbReference type="NCBI Taxonomy" id="6305"/>
    <lineage>
        <taxon>Eukaryota</taxon>
        <taxon>Metazoa</taxon>
        <taxon>Ecdysozoa</taxon>
        <taxon>Nematoda</taxon>
        <taxon>Chromadorea</taxon>
        <taxon>Rhabditida</taxon>
        <taxon>Tylenchina</taxon>
        <taxon>Tylenchomorpha</taxon>
        <taxon>Tylenchoidea</taxon>
        <taxon>Meloidogynidae</taxon>
        <taxon>Meloidogyninae</taxon>
        <taxon>Meloidogyne</taxon>
    </lineage>
</organism>
<proteinExistence type="predicted"/>
<keyword evidence="2" id="KW-1185">Reference proteome</keyword>
<evidence type="ECO:0000313" key="2">
    <source>
        <dbReference type="Proteomes" id="UP000095281"/>
    </source>
</evidence>
<feature type="domain" description="JmjC" evidence="1">
    <location>
        <begin position="8"/>
        <end position="73"/>
    </location>
</feature>
<dbReference type="SUPFAM" id="SSF51197">
    <property type="entry name" value="Clavaminate synthase-like"/>
    <property type="match status" value="1"/>
</dbReference>
<dbReference type="Gene3D" id="2.60.120.650">
    <property type="entry name" value="Cupin"/>
    <property type="match status" value="1"/>
</dbReference>
<dbReference type="Proteomes" id="UP000095281">
    <property type="component" value="Unplaced"/>
</dbReference>
<dbReference type="InterPro" id="IPR003347">
    <property type="entry name" value="JmjC_dom"/>
</dbReference>
<evidence type="ECO:0000259" key="1">
    <source>
        <dbReference type="Pfam" id="PF08007"/>
    </source>
</evidence>
<protein>
    <submittedName>
        <fullName evidence="3">JmjC domain-containing protein</fullName>
    </submittedName>
</protein>
<dbReference type="Pfam" id="PF08007">
    <property type="entry name" value="JmjC_2"/>
    <property type="match status" value="1"/>
</dbReference>
<name>A0A1I8BMV1_MELHA</name>
<sequence>MDVLLNVFILNYLTPAKSAGFAPRFDDIEAFISQTEGRKHCEIYAPESFPLESSDNLKDSDFADRTTIFDGWLDQSLGASRIYSSGLFHTPKYFLKNQSCVIY</sequence>
<dbReference type="AlphaFoldDB" id="A0A1I8BMV1"/>
<accession>A0A1I8BMV1</accession>
<evidence type="ECO:0000313" key="3">
    <source>
        <dbReference type="WBParaSite" id="MhA1_Contig349.frz3.gene23"/>
    </source>
</evidence>
<dbReference type="WBParaSite" id="MhA1_Contig349.frz3.gene23">
    <property type="protein sequence ID" value="MhA1_Contig349.frz3.gene23"/>
    <property type="gene ID" value="MhA1_Contig349.frz3.gene23"/>
</dbReference>
<reference evidence="3" key="1">
    <citation type="submission" date="2016-11" db="UniProtKB">
        <authorList>
            <consortium name="WormBaseParasite"/>
        </authorList>
    </citation>
    <scope>IDENTIFICATION</scope>
</reference>